<evidence type="ECO:0000256" key="4">
    <source>
        <dbReference type="ARBA" id="ARBA00023155"/>
    </source>
</evidence>
<evidence type="ECO:0000256" key="10">
    <source>
        <dbReference type="RuleBase" id="RU000682"/>
    </source>
</evidence>
<organism evidence="14">
    <name type="scientific">Picea sitchensis</name>
    <name type="common">Sitka spruce</name>
    <name type="synonym">Pinus sitchensis</name>
    <dbReference type="NCBI Taxonomy" id="3332"/>
    <lineage>
        <taxon>Eukaryota</taxon>
        <taxon>Viridiplantae</taxon>
        <taxon>Streptophyta</taxon>
        <taxon>Embryophyta</taxon>
        <taxon>Tracheophyta</taxon>
        <taxon>Spermatophyta</taxon>
        <taxon>Pinopsida</taxon>
        <taxon>Pinidae</taxon>
        <taxon>Conifers I</taxon>
        <taxon>Pinales</taxon>
        <taxon>Pinaceae</taxon>
        <taxon>Picea</taxon>
    </lineage>
</organism>
<accession>A9NYL7</accession>
<dbReference type="InterPro" id="IPR000047">
    <property type="entry name" value="HTH_motif"/>
</dbReference>
<evidence type="ECO:0000313" key="15">
    <source>
        <dbReference type="EMBL" id="ACN40188.1"/>
    </source>
</evidence>
<dbReference type="SMART" id="SM00389">
    <property type="entry name" value="HOX"/>
    <property type="match status" value="1"/>
</dbReference>
<dbReference type="EMBL" id="BT070684">
    <property type="protein sequence ID" value="ACN40188.1"/>
    <property type="molecule type" value="mRNA"/>
</dbReference>
<evidence type="ECO:0000256" key="1">
    <source>
        <dbReference type="ARBA" id="ARBA00004123"/>
    </source>
</evidence>
<keyword evidence="3 9" id="KW-0238">DNA-binding</keyword>
<dbReference type="Pfam" id="PF02183">
    <property type="entry name" value="HALZ"/>
    <property type="match status" value="1"/>
</dbReference>
<proteinExistence type="evidence at transcript level"/>
<dbReference type="InterPro" id="IPR003106">
    <property type="entry name" value="Leu_zip_homeo"/>
</dbReference>
<protein>
    <recommendedName>
        <fullName evidence="13">Homeobox domain-containing protein</fullName>
    </recommendedName>
</protein>
<evidence type="ECO:0000256" key="12">
    <source>
        <dbReference type="SAM" id="MobiDB-lite"/>
    </source>
</evidence>
<evidence type="ECO:0000256" key="8">
    <source>
        <dbReference type="ARBA" id="ARBA00037260"/>
    </source>
</evidence>
<dbReference type="GO" id="GO:0000981">
    <property type="term" value="F:DNA-binding transcription factor activity, RNA polymerase II-specific"/>
    <property type="evidence" value="ECO:0007669"/>
    <property type="project" value="InterPro"/>
</dbReference>
<evidence type="ECO:0000256" key="5">
    <source>
        <dbReference type="ARBA" id="ARBA00023163"/>
    </source>
</evidence>
<feature type="domain" description="Homeobox" evidence="13">
    <location>
        <begin position="66"/>
        <end position="126"/>
    </location>
</feature>
<keyword evidence="2" id="KW-0805">Transcription regulation</keyword>
<keyword evidence="11" id="KW-0175">Coiled coil</keyword>
<evidence type="ECO:0000256" key="3">
    <source>
        <dbReference type="ARBA" id="ARBA00023125"/>
    </source>
</evidence>
<dbReference type="FunFam" id="1.10.10.60:FF:000242">
    <property type="entry name" value="Homeobox-leucine zipper protein HOX13"/>
    <property type="match status" value="1"/>
</dbReference>
<keyword evidence="5" id="KW-0804">Transcription</keyword>
<dbReference type="PANTHER" id="PTHR24326:SF606">
    <property type="entry name" value="HOMEOBOX-LEUCINE ZIPPER PROTEIN ATHB-54"/>
    <property type="match status" value="1"/>
</dbReference>
<comment type="subcellular location">
    <subcellularLocation>
        <location evidence="1 9 10">Nucleus</location>
    </subcellularLocation>
</comment>
<evidence type="ECO:0000256" key="11">
    <source>
        <dbReference type="SAM" id="Coils"/>
    </source>
</evidence>
<evidence type="ECO:0000256" key="7">
    <source>
        <dbReference type="ARBA" id="ARBA00025748"/>
    </source>
</evidence>
<dbReference type="GO" id="GO:0045893">
    <property type="term" value="P:positive regulation of DNA-templated transcription"/>
    <property type="evidence" value="ECO:0007669"/>
    <property type="project" value="TreeGrafter"/>
</dbReference>
<dbReference type="InterPro" id="IPR045224">
    <property type="entry name" value="HDZip_class_I_plant"/>
</dbReference>
<sequence length="274" mass="31144">MSFNFGSGNDHAVNGFLHLQSGLFSRRFHANGYGHRSGSGFYGSVLYDNPSSSDEVGLCDDEEISGGLHSKKRRLSVQQVRSLETSFETESKLEPERKMQLAAELGLQPRQVAVWFQNRRARWKTKQLERDYDDLKQQYEEVVAEKKKLEGQVARLTQEVVAAKGEKKDQNTLITAKSEEENGLQKTTTTTTEEMQSTSPSFCSDADSNRKLLLSSPSCNIQAAACKTDEENEEENLQALYSNDFHDQLDMYRYLMAAEEQQHHGPDWLNFENL</sequence>
<feature type="compositionally biased region" description="Polar residues" evidence="12">
    <location>
        <begin position="193"/>
        <end position="202"/>
    </location>
</feature>
<evidence type="ECO:0000259" key="13">
    <source>
        <dbReference type="PROSITE" id="PS50071"/>
    </source>
</evidence>
<feature type="coiled-coil region" evidence="11">
    <location>
        <begin position="118"/>
        <end position="166"/>
    </location>
</feature>
<dbReference type="InterPro" id="IPR017970">
    <property type="entry name" value="Homeobox_CS"/>
</dbReference>
<dbReference type="PRINTS" id="PR00031">
    <property type="entry name" value="HTHREPRESSR"/>
</dbReference>
<comment type="similarity">
    <text evidence="7">Belongs to the HD-ZIP homeobox family. Class I subfamily.</text>
</comment>
<dbReference type="GO" id="GO:0043565">
    <property type="term" value="F:sequence-specific DNA binding"/>
    <property type="evidence" value="ECO:0007669"/>
    <property type="project" value="InterPro"/>
</dbReference>
<dbReference type="PANTHER" id="PTHR24326">
    <property type="entry name" value="HOMEOBOX-LEUCINE ZIPPER PROTEIN"/>
    <property type="match status" value="1"/>
</dbReference>
<feature type="region of interest" description="Disordered" evidence="12">
    <location>
        <begin position="177"/>
        <end position="203"/>
    </location>
</feature>
<dbReference type="GO" id="GO:0005634">
    <property type="term" value="C:nucleus"/>
    <property type="evidence" value="ECO:0007669"/>
    <property type="project" value="UniProtKB-SubCell"/>
</dbReference>
<dbReference type="PROSITE" id="PS50071">
    <property type="entry name" value="HOMEOBOX_2"/>
    <property type="match status" value="1"/>
</dbReference>
<dbReference type="Gene3D" id="1.10.10.60">
    <property type="entry name" value="Homeodomain-like"/>
    <property type="match status" value="1"/>
</dbReference>
<reference evidence="14" key="1">
    <citation type="journal article" date="2008" name="BMC Genomics">
        <title>A conifer genomics resource of 200,000 spruce (Picea spp.) ESTs and 6,464 high-quality, sequence-finished full-length cDNAs for Sitka spruce (Picea sitchensis).</title>
        <authorList>
            <person name="Ralph S.G."/>
            <person name="Chun H.J."/>
            <person name="Kolosova N."/>
            <person name="Cooper D."/>
            <person name="Oddy C."/>
            <person name="Ritland C.E."/>
            <person name="Kirkpatrick R."/>
            <person name="Moore R."/>
            <person name="Barber S."/>
            <person name="Holt R.A."/>
            <person name="Jones S.J."/>
            <person name="Marra M.A."/>
            <person name="Douglas C.J."/>
            <person name="Ritland K."/>
            <person name="Bohlmann J."/>
        </authorList>
    </citation>
    <scope>NUCLEOTIDE SEQUENCE</scope>
    <source>
        <tissue evidence="14">Green portion of the leader tissue</tissue>
    </source>
</reference>
<evidence type="ECO:0000313" key="14">
    <source>
        <dbReference type="EMBL" id="ABK25728.1"/>
    </source>
</evidence>
<feature type="DNA-binding region" description="Homeobox" evidence="9">
    <location>
        <begin position="68"/>
        <end position="127"/>
    </location>
</feature>
<dbReference type="InterPro" id="IPR009057">
    <property type="entry name" value="Homeodomain-like_sf"/>
</dbReference>
<dbReference type="AlphaFoldDB" id="A9NYL7"/>
<dbReference type="SUPFAM" id="SSF46689">
    <property type="entry name" value="Homeodomain-like"/>
    <property type="match status" value="1"/>
</dbReference>
<evidence type="ECO:0000256" key="9">
    <source>
        <dbReference type="PROSITE-ProRule" id="PRU00108"/>
    </source>
</evidence>
<evidence type="ECO:0000256" key="2">
    <source>
        <dbReference type="ARBA" id="ARBA00023015"/>
    </source>
</evidence>
<dbReference type="EMBL" id="EF086468">
    <property type="protein sequence ID" value="ABK25728.1"/>
    <property type="molecule type" value="mRNA"/>
</dbReference>
<dbReference type="Pfam" id="PF00046">
    <property type="entry name" value="Homeodomain"/>
    <property type="match status" value="1"/>
</dbReference>
<dbReference type="CDD" id="cd00086">
    <property type="entry name" value="homeodomain"/>
    <property type="match status" value="1"/>
</dbReference>
<evidence type="ECO:0000256" key="6">
    <source>
        <dbReference type="ARBA" id="ARBA00023242"/>
    </source>
</evidence>
<reference evidence="15" key="2">
    <citation type="submission" date="2009-02" db="EMBL/GenBank/DDBJ databases">
        <title>Full length sequence-verified cDNA sequences from Sitka spruce (Picea sitchensis).</title>
        <authorList>
            <person name="Reid K.E."/>
            <person name="Liao N."/>
            <person name="Ralph S."/>
            <person name="Kolosova N."/>
            <person name="Oddy C."/>
            <person name="Moore R."/>
            <person name="Mayo M."/>
            <person name="Wagner S."/>
            <person name="King J."/>
            <person name="Yanchuk A."/>
            <person name="Holt R."/>
            <person name="Jones S."/>
            <person name="Marra M."/>
            <person name="Ritland C.E."/>
            <person name="Ritland K."/>
            <person name="Bohlmann J."/>
        </authorList>
    </citation>
    <scope>NUCLEOTIDE SEQUENCE</scope>
    <source>
        <tissue evidence="15">Green portion of the leader tissue</tissue>
    </source>
</reference>
<comment type="function">
    <text evidence="8">Probable transcription factor.</text>
</comment>
<dbReference type="InterPro" id="IPR001356">
    <property type="entry name" value="HD"/>
</dbReference>
<keyword evidence="4 9" id="KW-0371">Homeobox</keyword>
<name>A9NYL7_PICSI</name>
<dbReference type="PROSITE" id="PS00027">
    <property type="entry name" value="HOMEOBOX_1"/>
    <property type="match status" value="1"/>
</dbReference>
<keyword evidence="6 9" id="KW-0539">Nucleus</keyword>